<dbReference type="GO" id="GO:0005524">
    <property type="term" value="F:ATP binding"/>
    <property type="evidence" value="ECO:0007669"/>
    <property type="project" value="UniProtKB-KW"/>
</dbReference>
<evidence type="ECO:0000313" key="16">
    <source>
        <dbReference type="Proteomes" id="UP000295184"/>
    </source>
</evidence>
<keyword evidence="10 13" id="KW-1133">Transmembrane helix</keyword>
<dbReference type="GO" id="GO:0016036">
    <property type="term" value="P:cellular response to phosphate starvation"/>
    <property type="evidence" value="ECO:0007669"/>
    <property type="project" value="TreeGrafter"/>
</dbReference>
<name>A0A4V2QAX0_9FIRM</name>
<gene>
    <name evidence="15" type="ORF">EDD77_12328</name>
</gene>
<evidence type="ECO:0000256" key="8">
    <source>
        <dbReference type="ARBA" id="ARBA00022777"/>
    </source>
</evidence>
<keyword evidence="11" id="KW-0902">Two-component regulatory system</keyword>
<dbReference type="RefSeq" id="WP_058963702.1">
    <property type="nucleotide sequence ID" value="NZ_CABKVM010000015.1"/>
</dbReference>
<dbReference type="Proteomes" id="UP000295184">
    <property type="component" value="Unassembled WGS sequence"/>
</dbReference>
<comment type="subcellular location">
    <subcellularLocation>
        <location evidence="2">Membrane</location>
    </subcellularLocation>
</comment>
<comment type="caution">
    <text evidence="15">The sequence shown here is derived from an EMBL/GenBank/DDBJ whole genome shotgun (WGS) entry which is preliminary data.</text>
</comment>
<dbReference type="Pfam" id="PF00512">
    <property type="entry name" value="HisKA"/>
    <property type="match status" value="1"/>
</dbReference>
<accession>A0A4V2QAX0</accession>
<evidence type="ECO:0000256" key="1">
    <source>
        <dbReference type="ARBA" id="ARBA00000085"/>
    </source>
</evidence>
<feature type="domain" description="Histidine kinase" evidence="14">
    <location>
        <begin position="138"/>
        <end position="354"/>
    </location>
</feature>
<evidence type="ECO:0000256" key="12">
    <source>
        <dbReference type="ARBA" id="ARBA00023136"/>
    </source>
</evidence>
<dbReference type="FunFam" id="3.30.565.10:FF:000013">
    <property type="entry name" value="Two-component sensor histidine kinase"/>
    <property type="match status" value="1"/>
</dbReference>
<evidence type="ECO:0000256" key="9">
    <source>
        <dbReference type="ARBA" id="ARBA00022840"/>
    </source>
</evidence>
<dbReference type="EMBL" id="SLUM01000023">
    <property type="protein sequence ID" value="TCL54172.1"/>
    <property type="molecule type" value="Genomic_DNA"/>
</dbReference>
<feature type="transmembrane region" description="Helical" evidence="13">
    <location>
        <begin position="53"/>
        <end position="73"/>
    </location>
</feature>
<comment type="catalytic activity">
    <reaction evidence="1">
        <text>ATP + protein L-histidine = ADP + protein N-phospho-L-histidine.</text>
        <dbReference type="EC" id="2.7.13.3"/>
    </reaction>
</comment>
<evidence type="ECO:0000256" key="3">
    <source>
        <dbReference type="ARBA" id="ARBA00012438"/>
    </source>
</evidence>
<dbReference type="Gene3D" id="3.30.565.10">
    <property type="entry name" value="Histidine kinase-like ATPase, C-terminal domain"/>
    <property type="match status" value="1"/>
</dbReference>
<dbReference type="InterPro" id="IPR003661">
    <property type="entry name" value="HisK_dim/P_dom"/>
</dbReference>
<dbReference type="EC" id="2.7.13.3" evidence="3"/>
<feature type="transmembrane region" description="Helical" evidence="13">
    <location>
        <begin position="12"/>
        <end position="33"/>
    </location>
</feature>
<dbReference type="InterPro" id="IPR050351">
    <property type="entry name" value="BphY/WalK/GraS-like"/>
</dbReference>
<keyword evidence="9" id="KW-0067">ATP-binding</keyword>
<dbReference type="Pfam" id="PF02518">
    <property type="entry name" value="HATPase_c"/>
    <property type="match status" value="1"/>
</dbReference>
<dbReference type="SUPFAM" id="SSF47384">
    <property type="entry name" value="Homodimeric domain of signal transducing histidine kinase"/>
    <property type="match status" value="1"/>
</dbReference>
<evidence type="ECO:0000256" key="6">
    <source>
        <dbReference type="ARBA" id="ARBA00022692"/>
    </source>
</evidence>
<evidence type="ECO:0000259" key="14">
    <source>
        <dbReference type="PROSITE" id="PS50109"/>
    </source>
</evidence>
<dbReference type="PANTHER" id="PTHR45453:SF1">
    <property type="entry name" value="PHOSPHATE REGULON SENSOR PROTEIN PHOR"/>
    <property type="match status" value="1"/>
</dbReference>
<dbReference type="PRINTS" id="PR00344">
    <property type="entry name" value="BCTRLSENSOR"/>
</dbReference>
<dbReference type="AlphaFoldDB" id="A0A4V2QAX0"/>
<dbReference type="InterPro" id="IPR036890">
    <property type="entry name" value="HATPase_C_sf"/>
</dbReference>
<dbReference type="GO" id="GO:0005886">
    <property type="term" value="C:plasma membrane"/>
    <property type="evidence" value="ECO:0007669"/>
    <property type="project" value="TreeGrafter"/>
</dbReference>
<dbReference type="SMART" id="SM00387">
    <property type="entry name" value="HATPase_c"/>
    <property type="match status" value="1"/>
</dbReference>
<evidence type="ECO:0000256" key="10">
    <source>
        <dbReference type="ARBA" id="ARBA00022989"/>
    </source>
</evidence>
<dbReference type="InterPro" id="IPR036097">
    <property type="entry name" value="HisK_dim/P_sf"/>
</dbReference>
<keyword evidence="12 13" id="KW-0472">Membrane</keyword>
<dbReference type="Gene3D" id="1.10.287.130">
    <property type="match status" value="1"/>
</dbReference>
<dbReference type="GO" id="GO:0000155">
    <property type="term" value="F:phosphorelay sensor kinase activity"/>
    <property type="evidence" value="ECO:0007669"/>
    <property type="project" value="InterPro"/>
</dbReference>
<sequence>MKNNCYSIEKRLRLRLFLLLSLYTVIGFVIMLLSDYVLALFPSPISTWILERLDVIFALYLIFGFVGIFYFYWKKPWEYLNEVIGATEIVYEQNDHAIELSEPLREVESQMNQIKMSVLLSQQAAKEAETKKNELVMYLAHDIRTPLTTVIGYLSLLNEAPDMPEEQKEKYIGIALDKSERLETLINELFEITRYHTNTVQVKKLPVDLYALLSQVIDDFYPALSEKGNTTQISMQDGLTVTGDPEKLARVFNNLLRNAASYCYPNTEIDIIAIKKGNHAVVIFKNHGPTIPADQLSTIFDKFSRLDEARTSDTGGAGLGLSIAKEIVNLHGGEITAQSQAEEITFTVTLPLSNKS</sequence>
<dbReference type="InterPro" id="IPR005467">
    <property type="entry name" value="His_kinase_dom"/>
</dbReference>
<evidence type="ECO:0000256" key="13">
    <source>
        <dbReference type="SAM" id="Phobius"/>
    </source>
</evidence>
<dbReference type="SUPFAM" id="SSF55874">
    <property type="entry name" value="ATPase domain of HSP90 chaperone/DNA topoisomerase II/histidine kinase"/>
    <property type="match status" value="1"/>
</dbReference>
<dbReference type="InterPro" id="IPR004358">
    <property type="entry name" value="Sig_transdc_His_kin-like_C"/>
</dbReference>
<keyword evidence="5" id="KW-0808">Transferase</keyword>
<keyword evidence="8 15" id="KW-0418">Kinase</keyword>
<keyword evidence="6 13" id="KW-0812">Transmembrane</keyword>
<proteinExistence type="predicted"/>
<dbReference type="GO" id="GO:0004721">
    <property type="term" value="F:phosphoprotein phosphatase activity"/>
    <property type="evidence" value="ECO:0007669"/>
    <property type="project" value="TreeGrafter"/>
</dbReference>
<evidence type="ECO:0000256" key="4">
    <source>
        <dbReference type="ARBA" id="ARBA00022553"/>
    </source>
</evidence>
<keyword evidence="7" id="KW-0547">Nucleotide-binding</keyword>
<dbReference type="CDD" id="cd00082">
    <property type="entry name" value="HisKA"/>
    <property type="match status" value="1"/>
</dbReference>
<evidence type="ECO:0000256" key="5">
    <source>
        <dbReference type="ARBA" id="ARBA00022679"/>
    </source>
</evidence>
<dbReference type="PROSITE" id="PS50109">
    <property type="entry name" value="HIS_KIN"/>
    <property type="match status" value="1"/>
</dbReference>
<protein>
    <recommendedName>
        <fullName evidence="3">histidine kinase</fullName>
        <ecNumber evidence="3">2.7.13.3</ecNumber>
    </recommendedName>
</protein>
<evidence type="ECO:0000256" key="11">
    <source>
        <dbReference type="ARBA" id="ARBA00023012"/>
    </source>
</evidence>
<evidence type="ECO:0000256" key="2">
    <source>
        <dbReference type="ARBA" id="ARBA00004370"/>
    </source>
</evidence>
<evidence type="ECO:0000313" key="15">
    <source>
        <dbReference type="EMBL" id="TCL54172.1"/>
    </source>
</evidence>
<organism evidence="15 16">
    <name type="scientific">Allofournierella massiliensis</name>
    <dbReference type="NCBI Taxonomy" id="1650663"/>
    <lineage>
        <taxon>Bacteria</taxon>
        <taxon>Bacillati</taxon>
        <taxon>Bacillota</taxon>
        <taxon>Clostridia</taxon>
        <taxon>Eubacteriales</taxon>
        <taxon>Oscillospiraceae</taxon>
        <taxon>Allofournierella</taxon>
    </lineage>
</organism>
<dbReference type="InterPro" id="IPR003594">
    <property type="entry name" value="HATPase_dom"/>
</dbReference>
<dbReference type="STRING" id="1650663.GCA_001486665_01231"/>
<evidence type="ECO:0000256" key="7">
    <source>
        <dbReference type="ARBA" id="ARBA00022741"/>
    </source>
</evidence>
<reference evidence="15 16" key="1">
    <citation type="submission" date="2019-03" db="EMBL/GenBank/DDBJ databases">
        <title>Genomic Encyclopedia of Type Strains, Phase IV (KMG-IV): sequencing the most valuable type-strain genomes for metagenomic binning, comparative biology and taxonomic classification.</title>
        <authorList>
            <person name="Goeker M."/>
        </authorList>
    </citation>
    <scope>NUCLEOTIDE SEQUENCE [LARGE SCALE GENOMIC DNA]</scope>
    <source>
        <strain evidence="15 16">DSM 100451</strain>
    </source>
</reference>
<keyword evidence="4" id="KW-0597">Phosphoprotein</keyword>
<dbReference type="SMART" id="SM00388">
    <property type="entry name" value="HisKA"/>
    <property type="match status" value="1"/>
</dbReference>
<dbReference type="PANTHER" id="PTHR45453">
    <property type="entry name" value="PHOSPHATE REGULON SENSOR PROTEIN PHOR"/>
    <property type="match status" value="1"/>
</dbReference>